<evidence type="ECO:0008006" key="11">
    <source>
        <dbReference type="Google" id="ProtNLM"/>
    </source>
</evidence>
<dbReference type="Pfam" id="PF02151">
    <property type="entry name" value="UVR"/>
    <property type="match status" value="1"/>
</dbReference>
<dbReference type="Pfam" id="PF08459">
    <property type="entry name" value="UvrC_RNaseH_dom"/>
    <property type="match status" value="1"/>
</dbReference>
<dbReference type="Pfam" id="PF01541">
    <property type="entry name" value="GIY-YIG"/>
    <property type="match status" value="1"/>
</dbReference>
<feature type="domain" description="UVR" evidence="6">
    <location>
        <begin position="206"/>
        <end position="241"/>
    </location>
</feature>
<keyword evidence="4" id="KW-0267">Excision nuclease</keyword>
<dbReference type="AlphaFoldDB" id="A0A2H0XDK6"/>
<dbReference type="EMBL" id="PEYT01000023">
    <property type="protein sequence ID" value="PIS22993.1"/>
    <property type="molecule type" value="Genomic_DNA"/>
</dbReference>
<gene>
    <name evidence="9" type="ORF">COT49_02810</name>
</gene>
<comment type="caution">
    <text evidence="9">The sequence shown here is derived from an EMBL/GenBank/DDBJ whole genome shotgun (WGS) entry which is preliminary data.</text>
</comment>
<dbReference type="Gene3D" id="4.10.860.10">
    <property type="entry name" value="UVR domain"/>
    <property type="match status" value="1"/>
</dbReference>
<dbReference type="InterPro" id="IPR001943">
    <property type="entry name" value="UVR_dom"/>
</dbReference>
<dbReference type="GO" id="GO:0006289">
    <property type="term" value="P:nucleotide-excision repair"/>
    <property type="evidence" value="ECO:0007669"/>
    <property type="project" value="InterPro"/>
</dbReference>
<evidence type="ECO:0000259" key="6">
    <source>
        <dbReference type="PROSITE" id="PS50151"/>
    </source>
</evidence>
<dbReference type="InterPro" id="IPR036876">
    <property type="entry name" value="UVR_dom_sf"/>
</dbReference>
<dbReference type="InterPro" id="IPR038476">
    <property type="entry name" value="UvrC_RNase_H_dom_sf"/>
</dbReference>
<dbReference type="SMART" id="SM00465">
    <property type="entry name" value="GIYc"/>
    <property type="match status" value="1"/>
</dbReference>
<feature type="domain" description="UvrC family homology region profile" evidence="8">
    <location>
        <begin position="259"/>
        <end position="364"/>
    </location>
</feature>
<evidence type="ECO:0000256" key="4">
    <source>
        <dbReference type="ARBA" id="ARBA00022881"/>
    </source>
</evidence>
<dbReference type="CDD" id="cd10434">
    <property type="entry name" value="GIY-YIG_UvrC_Cho"/>
    <property type="match status" value="1"/>
</dbReference>
<name>A0A2H0XDK6_UNCKA</name>
<keyword evidence="1" id="KW-0963">Cytoplasm</keyword>
<dbReference type="GO" id="GO:0009381">
    <property type="term" value="F:excinuclease ABC activity"/>
    <property type="evidence" value="ECO:0007669"/>
    <property type="project" value="InterPro"/>
</dbReference>
<dbReference type="FunFam" id="3.40.1440.10:FF:000001">
    <property type="entry name" value="UvrABC system protein C"/>
    <property type="match status" value="1"/>
</dbReference>
<dbReference type="PROSITE" id="PS50164">
    <property type="entry name" value="GIY_YIG"/>
    <property type="match status" value="1"/>
</dbReference>
<dbReference type="SUPFAM" id="SSF46600">
    <property type="entry name" value="C-terminal UvrC-binding domain of UvrB"/>
    <property type="match status" value="1"/>
</dbReference>
<keyword evidence="3" id="KW-0228">DNA excision</keyword>
<evidence type="ECO:0000256" key="2">
    <source>
        <dbReference type="ARBA" id="ARBA00022763"/>
    </source>
</evidence>
<evidence type="ECO:0000259" key="8">
    <source>
        <dbReference type="PROSITE" id="PS50165"/>
    </source>
</evidence>
<keyword evidence="2" id="KW-0227">DNA damage</keyword>
<evidence type="ECO:0000313" key="9">
    <source>
        <dbReference type="EMBL" id="PIS22993.1"/>
    </source>
</evidence>
<evidence type="ECO:0000259" key="7">
    <source>
        <dbReference type="PROSITE" id="PS50164"/>
    </source>
</evidence>
<dbReference type="PROSITE" id="PS50165">
    <property type="entry name" value="UVRC"/>
    <property type="match status" value="1"/>
</dbReference>
<accession>A0A2H0XDK6</accession>
<dbReference type="InterPro" id="IPR035901">
    <property type="entry name" value="GIY-YIG_endonuc_sf"/>
</dbReference>
<dbReference type="InterPro" id="IPR047296">
    <property type="entry name" value="GIY-YIG_UvrC_Cho"/>
</dbReference>
<dbReference type="Gene3D" id="3.30.420.340">
    <property type="entry name" value="UvrC, RNAse H endonuclease domain"/>
    <property type="match status" value="1"/>
</dbReference>
<protein>
    <recommendedName>
        <fullName evidence="11">Excinuclease ABC subunit C</fullName>
    </recommendedName>
</protein>
<organism evidence="9 10">
    <name type="scientific">candidate division WWE3 bacterium CG08_land_8_20_14_0_20_40_13</name>
    <dbReference type="NCBI Taxonomy" id="1975084"/>
    <lineage>
        <taxon>Bacteria</taxon>
        <taxon>Katanobacteria</taxon>
    </lineage>
</organism>
<dbReference type="PANTHER" id="PTHR30562">
    <property type="entry name" value="UVRC/OXIDOREDUCTASE"/>
    <property type="match status" value="1"/>
</dbReference>
<evidence type="ECO:0000313" key="10">
    <source>
        <dbReference type="Proteomes" id="UP000230340"/>
    </source>
</evidence>
<evidence type="ECO:0000256" key="1">
    <source>
        <dbReference type="ARBA" id="ARBA00022490"/>
    </source>
</evidence>
<dbReference type="PROSITE" id="PS50151">
    <property type="entry name" value="UVR"/>
    <property type="match status" value="1"/>
</dbReference>
<dbReference type="GO" id="GO:0009380">
    <property type="term" value="C:excinuclease repair complex"/>
    <property type="evidence" value="ECO:0007669"/>
    <property type="project" value="TreeGrafter"/>
</dbReference>
<dbReference type="PANTHER" id="PTHR30562:SF1">
    <property type="entry name" value="UVRABC SYSTEM PROTEIN C"/>
    <property type="match status" value="1"/>
</dbReference>
<evidence type="ECO:0000256" key="5">
    <source>
        <dbReference type="ARBA" id="ARBA00023204"/>
    </source>
</evidence>
<proteinExistence type="predicted"/>
<dbReference type="InterPro" id="IPR000305">
    <property type="entry name" value="GIY-YIG_endonuc"/>
</dbReference>
<dbReference type="Proteomes" id="UP000230340">
    <property type="component" value="Unassembled WGS sequence"/>
</dbReference>
<keyword evidence="5" id="KW-0234">DNA repair</keyword>
<dbReference type="Gene3D" id="3.40.1440.10">
    <property type="entry name" value="GIY-YIG endonuclease"/>
    <property type="match status" value="1"/>
</dbReference>
<dbReference type="InterPro" id="IPR050066">
    <property type="entry name" value="UvrABC_protein_C"/>
</dbReference>
<dbReference type="InterPro" id="IPR001162">
    <property type="entry name" value="UvrC_RNase_H_dom"/>
</dbReference>
<feature type="domain" description="GIY-YIG" evidence="7">
    <location>
        <begin position="11"/>
        <end position="90"/>
    </location>
</feature>
<sequence>MERKDLLDIPQLPGVYLFKDKKGTPLYVGKAVNLKSRVLSYFASDNLLGPKTKIMVQRAVKLDFIKVDSEIESLLLEADLIRQFKPKYNISLKDDKKYPLIEIYGEKRDNKIFKGIRISRTKRSMTSKYFGPFPDGNTPREVLKILRRAYPYANCSKNKFYLYQKLIRPCLYGKISLCPAPCLKENFDKNAQNIYKIRNLLKSGKTPLTKKMEGDMATASREERFEDAAKIRDLLSRIQYLSQTFTPPVEFIKNPGLESDTRQKELKELKTILNLPKIPNRIEFFDISNISGKHATGSMIVLIKGTPKKDLYKRFKIKTKDSPDDFAMIAEVIKRRFSHNDWDYPDLVVVDGGLGQLSSTVFAFNNIPNYSNISKIPFIGLAKKHEIVIKSNGDQIKLLGTHPALKLLIRGRDEAHRFAKAYFTKLLLKSATSS</sequence>
<reference evidence="10" key="1">
    <citation type="submission" date="2017-09" db="EMBL/GenBank/DDBJ databases">
        <title>Depth-based differentiation of microbial function through sediment-hosted aquifers and enrichment of novel symbionts in the deep terrestrial subsurface.</title>
        <authorList>
            <person name="Probst A.J."/>
            <person name="Ladd B."/>
            <person name="Jarett J.K."/>
            <person name="Geller-Mcgrath D.E."/>
            <person name="Sieber C.M.K."/>
            <person name="Emerson J.B."/>
            <person name="Anantharaman K."/>
            <person name="Thomas B.C."/>
            <person name="Malmstrom R."/>
            <person name="Stieglmeier M."/>
            <person name="Klingl A."/>
            <person name="Woyke T."/>
            <person name="Ryan C.M."/>
            <person name="Banfield J.F."/>
        </authorList>
    </citation>
    <scope>NUCLEOTIDE SEQUENCE [LARGE SCALE GENOMIC DNA]</scope>
</reference>
<evidence type="ECO:0000256" key="3">
    <source>
        <dbReference type="ARBA" id="ARBA00022769"/>
    </source>
</evidence>
<dbReference type="SUPFAM" id="SSF82771">
    <property type="entry name" value="GIY-YIG endonuclease"/>
    <property type="match status" value="1"/>
</dbReference>